<dbReference type="Proteomes" id="UP000734854">
    <property type="component" value="Unassembled WGS sequence"/>
</dbReference>
<sequence>MSYINTQATTSYREALQATEGIEAPALGFLRPAEYQGAVKGSVTAIKQANTQIQLLVTILEKLENLEERIKKLEAKAATLASLPDEVIQSLSDKIKNLSVQEKPKEGKGKLLVFKDPYDILKEVQKHQKE</sequence>
<comment type="caution">
    <text evidence="2">The sequence shown here is derived from an EMBL/GenBank/DDBJ whole genome shotgun (WGS) entry which is preliminary data.</text>
</comment>
<evidence type="ECO:0000313" key="2">
    <source>
        <dbReference type="EMBL" id="KAG6507913.1"/>
    </source>
</evidence>
<keyword evidence="1" id="KW-0175">Coiled coil</keyword>
<organism evidence="2 3">
    <name type="scientific">Zingiber officinale</name>
    <name type="common">Ginger</name>
    <name type="synonym">Amomum zingiber</name>
    <dbReference type="NCBI Taxonomy" id="94328"/>
    <lineage>
        <taxon>Eukaryota</taxon>
        <taxon>Viridiplantae</taxon>
        <taxon>Streptophyta</taxon>
        <taxon>Embryophyta</taxon>
        <taxon>Tracheophyta</taxon>
        <taxon>Spermatophyta</taxon>
        <taxon>Magnoliopsida</taxon>
        <taxon>Liliopsida</taxon>
        <taxon>Zingiberales</taxon>
        <taxon>Zingiberaceae</taxon>
        <taxon>Zingiber</taxon>
    </lineage>
</organism>
<evidence type="ECO:0000313" key="3">
    <source>
        <dbReference type="Proteomes" id="UP000734854"/>
    </source>
</evidence>
<gene>
    <name evidence="2" type="ORF">ZIOFF_033266</name>
</gene>
<dbReference type="EMBL" id="JACMSC010000009">
    <property type="protein sequence ID" value="KAG6507913.1"/>
    <property type="molecule type" value="Genomic_DNA"/>
</dbReference>
<name>A0A8J5GWS8_ZINOF</name>
<accession>A0A8J5GWS8</accession>
<keyword evidence="3" id="KW-1185">Reference proteome</keyword>
<proteinExistence type="predicted"/>
<reference evidence="2 3" key="1">
    <citation type="submission" date="2020-08" db="EMBL/GenBank/DDBJ databases">
        <title>Plant Genome Project.</title>
        <authorList>
            <person name="Zhang R.-G."/>
        </authorList>
    </citation>
    <scope>NUCLEOTIDE SEQUENCE [LARGE SCALE GENOMIC DNA]</scope>
    <source>
        <tissue evidence="2">Rhizome</tissue>
    </source>
</reference>
<evidence type="ECO:0000256" key="1">
    <source>
        <dbReference type="SAM" id="Coils"/>
    </source>
</evidence>
<dbReference type="AlphaFoldDB" id="A0A8J5GWS8"/>
<protein>
    <submittedName>
        <fullName evidence="2">Uncharacterized protein</fullName>
    </submittedName>
</protein>
<feature type="coiled-coil region" evidence="1">
    <location>
        <begin position="46"/>
        <end position="83"/>
    </location>
</feature>